<name>A0ABP8U2Q5_9ACTN</name>
<accession>A0ABP8U2Q5</accession>
<gene>
    <name evidence="4" type="ORF">GCM10023196_000710</name>
</gene>
<dbReference type="Proteomes" id="UP001501442">
    <property type="component" value="Unassembled WGS sequence"/>
</dbReference>
<dbReference type="InterPro" id="IPR003594">
    <property type="entry name" value="HATPase_dom"/>
</dbReference>
<dbReference type="PANTHER" id="PTHR35526:SF3">
    <property type="entry name" value="ANTI-SIGMA-F FACTOR RSBW"/>
    <property type="match status" value="1"/>
</dbReference>
<evidence type="ECO:0000313" key="4">
    <source>
        <dbReference type="EMBL" id="GAA4619694.1"/>
    </source>
</evidence>
<keyword evidence="1" id="KW-0808">Transferase</keyword>
<keyword evidence="1" id="KW-0418">Kinase</keyword>
<evidence type="ECO:0000313" key="5">
    <source>
        <dbReference type="Proteomes" id="UP001501442"/>
    </source>
</evidence>
<organism evidence="4 5">
    <name type="scientific">Actinoallomurus vinaceus</name>
    <dbReference type="NCBI Taxonomy" id="1080074"/>
    <lineage>
        <taxon>Bacteria</taxon>
        <taxon>Bacillati</taxon>
        <taxon>Actinomycetota</taxon>
        <taxon>Actinomycetes</taxon>
        <taxon>Streptosporangiales</taxon>
        <taxon>Thermomonosporaceae</taxon>
        <taxon>Actinoallomurus</taxon>
    </lineage>
</organism>
<dbReference type="InterPro" id="IPR050267">
    <property type="entry name" value="Anti-sigma-factor_SerPK"/>
</dbReference>
<dbReference type="Gene3D" id="3.30.565.10">
    <property type="entry name" value="Histidine kinase-like ATPase, C-terminal domain"/>
    <property type="match status" value="1"/>
</dbReference>
<comment type="caution">
    <text evidence="4">The sequence shown here is derived from an EMBL/GenBank/DDBJ whole genome shotgun (WGS) entry which is preliminary data.</text>
</comment>
<dbReference type="CDD" id="cd16936">
    <property type="entry name" value="HATPase_RsbW-like"/>
    <property type="match status" value="1"/>
</dbReference>
<sequence length="181" mass="19492">MFKDFRPWRWSTVIRGMAKAHPRGCHQSGSTGGLPVRRVSLESPPGQPLASDDRHRWCRLDGEQEAVRTARALVGNALRAWGHTDLLDDATLVVSELVTNALVHASPPVTLTVTYDGRLVVEVADACRDLPVAGRPGSSGRFGLWIAEELCDLSVLPGPDGKVVRAVFASEPVPADEGPGR</sequence>
<dbReference type="EMBL" id="BAABHK010000001">
    <property type="protein sequence ID" value="GAA4619694.1"/>
    <property type="molecule type" value="Genomic_DNA"/>
</dbReference>
<evidence type="ECO:0000256" key="1">
    <source>
        <dbReference type="ARBA" id="ARBA00022527"/>
    </source>
</evidence>
<dbReference type="Pfam" id="PF13581">
    <property type="entry name" value="HATPase_c_2"/>
    <property type="match status" value="1"/>
</dbReference>
<dbReference type="InterPro" id="IPR036890">
    <property type="entry name" value="HATPase_C_sf"/>
</dbReference>
<keyword evidence="1" id="KW-0723">Serine/threonine-protein kinase</keyword>
<proteinExistence type="predicted"/>
<feature type="domain" description="Histidine kinase/HSP90-like ATPase" evidence="3">
    <location>
        <begin position="63"/>
        <end position="167"/>
    </location>
</feature>
<evidence type="ECO:0000259" key="3">
    <source>
        <dbReference type="Pfam" id="PF13581"/>
    </source>
</evidence>
<keyword evidence="5" id="KW-1185">Reference proteome</keyword>
<dbReference type="SUPFAM" id="SSF55874">
    <property type="entry name" value="ATPase domain of HSP90 chaperone/DNA topoisomerase II/histidine kinase"/>
    <property type="match status" value="1"/>
</dbReference>
<reference evidence="5" key="1">
    <citation type="journal article" date="2019" name="Int. J. Syst. Evol. Microbiol.">
        <title>The Global Catalogue of Microorganisms (GCM) 10K type strain sequencing project: providing services to taxonomists for standard genome sequencing and annotation.</title>
        <authorList>
            <consortium name="The Broad Institute Genomics Platform"/>
            <consortium name="The Broad Institute Genome Sequencing Center for Infectious Disease"/>
            <person name="Wu L."/>
            <person name="Ma J."/>
        </authorList>
    </citation>
    <scope>NUCLEOTIDE SEQUENCE [LARGE SCALE GENOMIC DNA]</scope>
    <source>
        <strain evidence="5">JCM 17939</strain>
    </source>
</reference>
<dbReference type="PANTHER" id="PTHR35526">
    <property type="entry name" value="ANTI-SIGMA-F FACTOR RSBW-RELATED"/>
    <property type="match status" value="1"/>
</dbReference>
<evidence type="ECO:0000256" key="2">
    <source>
        <dbReference type="SAM" id="MobiDB-lite"/>
    </source>
</evidence>
<protein>
    <recommendedName>
        <fullName evidence="3">Histidine kinase/HSP90-like ATPase domain-containing protein</fullName>
    </recommendedName>
</protein>
<feature type="region of interest" description="Disordered" evidence="2">
    <location>
        <begin position="21"/>
        <end position="53"/>
    </location>
</feature>